<proteinExistence type="predicted"/>
<dbReference type="OrthoDB" id="4036250at2759"/>
<reference evidence="4" key="1">
    <citation type="submission" date="2016-03" db="EMBL/GenBank/DDBJ databases">
        <authorList>
            <person name="Devillers H."/>
        </authorList>
    </citation>
    <scope>NUCLEOTIDE SEQUENCE [LARGE SCALE GENOMIC DNA]</scope>
</reference>
<keyword evidence="2" id="KW-1133">Transmembrane helix</keyword>
<feature type="compositionally biased region" description="Polar residues" evidence="1">
    <location>
        <begin position="9"/>
        <end position="29"/>
    </location>
</feature>
<feature type="transmembrane region" description="Helical" evidence="2">
    <location>
        <begin position="77"/>
        <end position="96"/>
    </location>
</feature>
<evidence type="ECO:0000313" key="4">
    <source>
        <dbReference type="Proteomes" id="UP000190274"/>
    </source>
</evidence>
<organism evidence="3 4">
    <name type="scientific">Lachancea dasiensis</name>
    <dbReference type="NCBI Taxonomy" id="1072105"/>
    <lineage>
        <taxon>Eukaryota</taxon>
        <taxon>Fungi</taxon>
        <taxon>Dikarya</taxon>
        <taxon>Ascomycota</taxon>
        <taxon>Saccharomycotina</taxon>
        <taxon>Saccharomycetes</taxon>
        <taxon>Saccharomycetales</taxon>
        <taxon>Saccharomycetaceae</taxon>
        <taxon>Lachancea</taxon>
    </lineage>
</organism>
<evidence type="ECO:0000256" key="1">
    <source>
        <dbReference type="SAM" id="MobiDB-lite"/>
    </source>
</evidence>
<name>A0A1G4JE66_9SACH</name>
<keyword evidence="2" id="KW-0812">Transmembrane</keyword>
<evidence type="ECO:0000256" key="2">
    <source>
        <dbReference type="SAM" id="Phobius"/>
    </source>
</evidence>
<evidence type="ECO:0000313" key="3">
    <source>
        <dbReference type="EMBL" id="SCU88504.1"/>
    </source>
</evidence>
<protein>
    <submittedName>
        <fullName evidence="3">LADA_0E10550g1_1</fullName>
    </submittedName>
</protein>
<sequence>MDKLGKGSSGQETRQSRNLLSFPSSSTLSRRGKAQLVANSKRAKVKPFWKTWTRKKGSKVELSSHTDKLRAIYGTELSLVTALVVCFVMAILLMIVKEVGQTARYCIKWDFWTILVTGKRNSVVSIVQSACYKIWEAS</sequence>
<dbReference type="AlphaFoldDB" id="A0A1G4JE66"/>
<gene>
    <name evidence="3" type="ORF">LADA_0E10550G</name>
</gene>
<dbReference type="EMBL" id="LT598455">
    <property type="protein sequence ID" value="SCU88504.1"/>
    <property type="molecule type" value="Genomic_DNA"/>
</dbReference>
<keyword evidence="4" id="KW-1185">Reference proteome</keyword>
<feature type="region of interest" description="Disordered" evidence="1">
    <location>
        <begin position="1"/>
        <end position="35"/>
    </location>
</feature>
<keyword evidence="2" id="KW-0472">Membrane</keyword>
<accession>A0A1G4JE66</accession>
<dbReference type="Proteomes" id="UP000190274">
    <property type="component" value="Chromosome E"/>
</dbReference>